<dbReference type="Proteomes" id="UP000324897">
    <property type="component" value="Chromosome 6"/>
</dbReference>
<dbReference type="InterPro" id="IPR013083">
    <property type="entry name" value="Znf_RING/FYVE/PHD"/>
</dbReference>
<dbReference type="PANTHER" id="PTHR10782:SF4">
    <property type="entry name" value="TONALLI, ISOFORM E"/>
    <property type="match status" value="1"/>
</dbReference>
<evidence type="ECO:0000313" key="2">
    <source>
        <dbReference type="EMBL" id="TVU50432.1"/>
    </source>
</evidence>
<organism evidence="2 3">
    <name type="scientific">Eragrostis curvula</name>
    <name type="common">weeping love grass</name>
    <dbReference type="NCBI Taxonomy" id="38414"/>
    <lineage>
        <taxon>Eukaryota</taxon>
        <taxon>Viridiplantae</taxon>
        <taxon>Streptophyta</taxon>
        <taxon>Embryophyta</taxon>
        <taxon>Tracheophyta</taxon>
        <taxon>Spermatophyta</taxon>
        <taxon>Magnoliopsida</taxon>
        <taxon>Liliopsida</taxon>
        <taxon>Poales</taxon>
        <taxon>Poaceae</taxon>
        <taxon>PACMAD clade</taxon>
        <taxon>Chloridoideae</taxon>
        <taxon>Eragrostideae</taxon>
        <taxon>Eragrostidinae</taxon>
        <taxon>Eragrostis</taxon>
    </lineage>
</organism>
<evidence type="ECO:0000313" key="3">
    <source>
        <dbReference type="Proteomes" id="UP000324897"/>
    </source>
</evidence>
<dbReference type="Gene3D" id="3.30.40.10">
    <property type="entry name" value="Zinc/RING finger domain, C3HC4 (zinc finger)"/>
    <property type="match status" value="1"/>
</dbReference>
<comment type="caution">
    <text evidence="2">The sequence shown here is derived from an EMBL/GenBank/DDBJ whole genome shotgun (WGS) entry which is preliminary data.</text>
</comment>
<reference evidence="2 3" key="1">
    <citation type="journal article" date="2019" name="Sci. Rep.">
        <title>A high-quality genome of Eragrostis curvula grass provides insights into Poaceae evolution and supports new strategies to enhance forage quality.</title>
        <authorList>
            <person name="Carballo J."/>
            <person name="Santos B.A.C.M."/>
            <person name="Zappacosta D."/>
            <person name="Garbus I."/>
            <person name="Selva J.P."/>
            <person name="Gallo C.A."/>
            <person name="Diaz A."/>
            <person name="Albertini E."/>
            <person name="Caccamo M."/>
            <person name="Echenique V."/>
        </authorList>
    </citation>
    <scope>NUCLEOTIDE SEQUENCE [LARGE SCALE GENOMIC DNA]</scope>
    <source>
        <strain evidence="3">cv. Victoria</strain>
        <tissue evidence="2">Leaf</tissue>
    </source>
</reference>
<evidence type="ECO:0000256" key="1">
    <source>
        <dbReference type="SAM" id="MobiDB-lite"/>
    </source>
</evidence>
<dbReference type="GO" id="GO:0000785">
    <property type="term" value="C:chromatin"/>
    <property type="evidence" value="ECO:0007669"/>
    <property type="project" value="TreeGrafter"/>
</dbReference>
<keyword evidence="3" id="KW-1185">Reference proteome</keyword>
<gene>
    <name evidence="2" type="ORF">EJB05_01803</name>
</gene>
<accession>A0A5J9WNV7</accession>
<name>A0A5J9WNV7_9POAL</name>
<feature type="region of interest" description="Disordered" evidence="1">
    <location>
        <begin position="723"/>
        <end position="764"/>
    </location>
</feature>
<feature type="compositionally biased region" description="Polar residues" evidence="1">
    <location>
        <begin position="723"/>
        <end position="736"/>
    </location>
</feature>
<sequence length="789" mass="84485">MVSAGAAAQASNPQQLRPQREVLAKNSERLMSIGNSIRFLCRGTPPRPSAELVSLVYALARGVDFAVAAGDVPAIAGEVPGILRKVYELRKEPYIQSAVMVLIISCKAVLQNACSNKWFRPTDSADILRMANELSGGFCTSHGQAANYITVLEIISKIMPRYYPQLKFERLVTSIEAKAGYEALMADFFIERNLPLEEKIRLIVVQKENLDASSCIMNPPQVSFLVNGRGVEMRTNVSMEKGPQFPTDITKMLKYGANIIQAVGYFNANYVIAVAFIKSLKSFGAPPLDDYAEPVSVDSADSDVLEGPSRVSLRCPISLKRIKTPIKGHLCKHYQILQETEVDVLDVLLFADGSWKAAQTHNEKSDRDNVDAIAQTGATVQTDSSSSSRVIDLINGDDDDLAKNWTSASEDTKPVLSCQDLSVLDYLSVSGVVPRSGPAQENQMGSNNASTSQTLLVSSNSGLVSSSFGTLEPLLPQNVLCPVITDAVSPLGTSNSTSVLQHVSQVTHPEMVQPQVGPGASVPIHRNPRSQAVGVQELPVPPQNSGLSRGLQPSILNSATFVPSLAPIYQAHQVTNPSSVISPVNNGGVPSPRALSAAPIMHRQSSTQDTRYTSSHLPNRVAGQPAPHLMAARRSAQVPRQTGGANACGSMPILNEFMLSSQVNQTAQAAGGQTRAAAQVGPTLTDIQNHLFSGQQSQAMRPQIEPRAASPVVVPRVPSLLQSPNEATVAPSTPQARASDGLPELPVDENWRPTGQMRGSLTGNAYSHAIERYLGQTAQPQSQARPPSA</sequence>
<dbReference type="GO" id="GO:0061665">
    <property type="term" value="F:SUMO ligase activity"/>
    <property type="evidence" value="ECO:0007669"/>
    <property type="project" value="TreeGrafter"/>
</dbReference>
<proteinExistence type="predicted"/>
<dbReference type="OrthoDB" id="10263264at2759"/>
<dbReference type="AlphaFoldDB" id="A0A5J9WNV7"/>
<protein>
    <submittedName>
        <fullName evidence="2">Uncharacterized protein</fullName>
    </submittedName>
</protein>
<dbReference type="EMBL" id="RWGY01000002">
    <property type="protein sequence ID" value="TVU50432.1"/>
    <property type="molecule type" value="Genomic_DNA"/>
</dbReference>
<dbReference type="Gramene" id="TVU50432">
    <property type="protein sequence ID" value="TVU50432"/>
    <property type="gene ID" value="EJB05_01803"/>
</dbReference>
<dbReference type="PANTHER" id="PTHR10782">
    <property type="entry name" value="ZINC FINGER MIZ DOMAIN-CONTAINING PROTEIN"/>
    <property type="match status" value="1"/>
</dbReference>
<dbReference type="GO" id="GO:0016925">
    <property type="term" value="P:protein sumoylation"/>
    <property type="evidence" value="ECO:0007669"/>
    <property type="project" value="TreeGrafter"/>
</dbReference>